<keyword evidence="5 8" id="KW-1133">Transmembrane helix</keyword>
<sequence length="134" mass="14304">MPTIRAPVSRSARLIRLTPLIDVIFILLIFFMLASTLEDQGRVPLGVADGGAGSESASDQVHIELSPVGMRIDGEPLFSGDVGDAVRQRLRQTSSEVVAIRAQEGVTLERLLQTTADLRGAGIDDITLIPSEAP</sequence>
<keyword evidence="10" id="KW-1185">Reference proteome</keyword>
<keyword evidence="4 7" id="KW-0812">Transmembrane</keyword>
<comment type="caution">
    <text evidence="9">The sequence shown here is derived from an EMBL/GenBank/DDBJ whole genome shotgun (WGS) entry which is preliminary data.</text>
</comment>
<proteinExistence type="inferred from homology"/>
<feature type="transmembrane region" description="Helical" evidence="8">
    <location>
        <begin position="20"/>
        <end position="37"/>
    </location>
</feature>
<dbReference type="RefSeq" id="WP_367983250.1">
    <property type="nucleotide sequence ID" value="NZ_JBAKFF010000001.1"/>
</dbReference>
<accession>A0ABV3T969</accession>
<dbReference type="EMBL" id="JBAKFF010000001">
    <property type="protein sequence ID" value="MEX0430454.1"/>
    <property type="molecule type" value="Genomic_DNA"/>
</dbReference>
<evidence type="ECO:0000256" key="2">
    <source>
        <dbReference type="ARBA" id="ARBA00005811"/>
    </source>
</evidence>
<keyword evidence="7" id="KW-0813">Transport</keyword>
<dbReference type="PANTHER" id="PTHR30558">
    <property type="entry name" value="EXBD MEMBRANE COMPONENT OF PMF-DRIVEN MACROMOLECULE IMPORT SYSTEM"/>
    <property type="match status" value="1"/>
</dbReference>
<evidence type="ECO:0000313" key="10">
    <source>
        <dbReference type="Proteomes" id="UP001556637"/>
    </source>
</evidence>
<keyword evidence="6 8" id="KW-0472">Membrane</keyword>
<keyword evidence="3" id="KW-1003">Cell membrane</keyword>
<evidence type="ECO:0000256" key="7">
    <source>
        <dbReference type="RuleBase" id="RU003879"/>
    </source>
</evidence>
<evidence type="ECO:0000256" key="3">
    <source>
        <dbReference type="ARBA" id="ARBA00022475"/>
    </source>
</evidence>
<evidence type="ECO:0000256" key="1">
    <source>
        <dbReference type="ARBA" id="ARBA00004162"/>
    </source>
</evidence>
<evidence type="ECO:0000256" key="4">
    <source>
        <dbReference type="ARBA" id="ARBA00022692"/>
    </source>
</evidence>
<evidence type="ECO:0000313" key="9">
    <source>
        <dbReference type="EMBL" id="MEX0430454.1"/>
    </source>
</evidence>
<comment type="similarity">
    <text evidence="2 7">Belongs to the ExbD/TolR family.</text>
</comment>
<comment type="subcellular location">
    <subcellularLocation>
        <location evidence="1">Cell membrane</location>
        <topology evidence="1">Single-pass membrane protein</topology>
    </subcellularLocation>
    <subcellularLocation>
        <location evidence="7">Cell membrane</location>
        <topology evidence="7">Single-pass type II membrane protein</topology>
    </subcellularLocation>
</comment>
<dbReference type="PANTHER" id="PTHR30558:SF3">
    <property type="entry name" value="BIOPOLYMER TRANSPORT PROTEIN EXBD-RELATED"/>
    <property type="match status" value="1"/>
</dbReference>
<dbReference type="Proteomes" id="UP001556637">
    <property type="component" value="Unassembled WGS sequence"/>
</dbReference>
<evidence type="ECO:0000256" key="8">
    <source>
        <dbReference type="SAM" id="Phobius"/>
    </source>
</evidence>
<name>A0ABV3T969_9GAMM</name>
<keyword evidence="7" id="KW-0653">Protein transport</keyword>
<reference evidence="9 10" key="1">
    <citation type="submission" date="2024-02" db="EMBL/GenBank/DDBJ databases">
        <title>New especies of Spiribacter isolated from saline water.</title>
        <authorList>
            <person name="Leon M.J."/>
            <person name="De La Haba R."/>
            <person name="Sanchez-Porro C."/>
            <person name="Ventosa A."/>
        </authorList>
    </citation>
    <scope>NUCLEOTIDE SEQUENCE [LARGE SCALE GENOMIC DNA]</scope>
    <source>
        <strain evidence="10">ag22IC4-189</strain>
    </source>
</reference>
<dbReference type="InterPro" id="IPR003400">
    <property type="entry name" value="ExbD"/>
</dbReference>
<gene>
    <name evidence="9" type="ORF">V6X30_03425</name>
</gene>
<protein>
    <submittedName>
        <fullName evidence="9">Biopolymer transporter ExbD</fullName>
    </submittedName>
</protein>
<evidence type="ECO:0000256" key="5">
    <source>
        <dbReference type="ARBA" id="ARBA00022989"/>
    </source>
</evidence>
<evidence type="ECO:0000256" key="6">
    <source>
        <dbReference type="ARBA" id="ARBA00023136"/>
    </source>
</evidence>
<dbReference type="Pfam" id="PF02472">
    <property type="entry name" value="ExbD"/>
    <property type="match status" value="1"/>
</dbReference>
<organism evidence="9 10">
    <name type="scientific">Spiribacter insolitus</name>
    <dbReference type="NCBI Taxonomy" id="3122417"/>
    <lineage>
        <taxon>Bacteria</taxon>
        <taxon>Pseudomonadati</taxon>
        <taxon>Pseudomonadota</taxon>
        <taxon>Gammaproteobacteria</taxon>
        <taxon>Chromatiales</taxon>
        <taxon>Ectothiorhodospiraceae</taxon>
        <taxon>Spiribacter</taxon>
    </lineage>
</organism>